<accession>A0A515DB45</accession>
<dbReference type="RefSeq" id="WP_142818854.1">
    <property type="nucleotide sequence ID" value="NZ_CP035503.1"/>
</dbReference>
<name>A0A515DB45_9BURK</name>
<keyword evidence="1" id="KW-0472">Membrane</keyword>
<sequence>MVIKKQQSNQGFNKYTESAFWSLMLLAYPGYSVASGMAILSQVMATRAGVQGWRGIRIPAIPNTT</sequence>
<reference evidence="2 3" key="1">
    <citation type="submission" date="2019-01" db="EMBL/GenBank/DDBJ databases">
        <title>Genomic insights into a novel species Rhodoferax sp.</title>
        <authorList>
            <person name="Jin L."/>
        </authorList>
    </citation>
    <scope>NUCLEOTIDE SEQUENCE [LARGE SCALE GENOMIC DNA]</scope>
    <source>
        <strain evidence="2 3">CHu59-6-5</strain>
    </source>
</reference>
<dbReference type="Proteomes" id="UP000316798">
    <property type="component" value="Chromosome"/>
</dbReference>
<feature type="transmembrane region" description="Helical" evidence="1">
    <location>
        <begin position="20"/>
        <end position="40"/>
    </location>
</feature>
<evidence type="ECO:0000313" key="3">
    <source>
        <dbReference type="Proteomes" id="UP000316798"/>
    </source>
</evidence>
<gene>
    <name evidence="2" type="ORF">EUB48_10305</name>
</gene>
<evidence type="ECO:0000256" key="1">
    <source>
        <dbReference type="SAM" id="Phobius"/>
    </source>
</evidence>
<proteinExistence type="predicted"/>
<evidence type="ECO:0000313" key="2">
    <source>
        <dbReference type="EMBL" id="QDL37616.1"/>
    </source>
</evidence>
<keyword evidence="1" id="KW-1133">Transmembrane helix</keyword>
<organism evidence="2 3">
    <name type="scientific">Rhodoferax sediminis</name>
    <dbReference type="NCBI Taxonomy" id="2509614"/>
    <lineage>
        <taxon>Bacteria</taxon>
        <taxon>Pseudomonadati</taxon>
        <taxon>Pseudomonadota</taxon>
        <taxon>Betaproteobacteria</taxon>
        <taxon>Burkholderiales</taxon>
        <taxon>Comamonadaceae</taxon>
        <taxon>Rhodoferax</taxon>
    </lineage>
</organism>
<protein>
    <submittedName>
        <fullName evidence="2">Uncharacterized protein</fullName>
    </submittedName>
</protein>
<keyword evidence="3" id="KW-1185">Reference proteome</keyword>
<dbReference type="KEGG" id="rhf:EUB48_10305"/>
<dbReference type="AlphaFoldDB" id="A0A515DB45"/>
<keyword evidence="1" id="KW-0812">Transmembrane</keyword>
<dbReference type="EMBL" id="CP035503">
    <property type="protein sequence ID" value="QDL37616.1"/>
    <property type="molecule type" value="Genomic_DNA"/>
</dbReference>